<keyword evidence="2" id="KW-0547">Nucleotide-binding</keyword>
<keyword evidence="6" id="KW-1185">Reference proteome</keyword>
<dbReference type="CDD" id="cd23659">
    <property type="entry name" value="USP_At3g01520-like"/>
    <property type="match status" value="1"/>
</dbReference>
<dbReference type="Gene3D" id="3.40.50.620">
    <property type="entry name" value="HUPs"/>
    <property type="match status" value="1"/>
</dbReference>
<dbReference type="OrthoDB" id="9777884at2"/>
<gene>
    <name evidence="5" type="ORF">ET464_10230</name>
</gene>
<dbReference type="InterPro" id="IPR006016">
    <property type="entry name" value="UspA"/>
</dbReference>
<dbReference type="GO" id="GO:0005524">
    <property type="term" value="F:ATP binding"/>
    <property type="evidence" value="ECO:0007669"/>
    <property type="project" value="UniProtKB-KW"/>
</dbReference>
<evidence type="ECO:0000259" key="4">
    <source>
        <dbReference type="Pfam" id="PF00582"/>
    </source>
</evidence>
<dbReference type="RefSeq" id="WP_129440598.1">
    <property type="nucleotide sequence ID" value="NZ_CP035492.1"/>
</dbReference>
<keyword evidence="3" id="KW-0067">ATP-binding</keyword>
<dbReference type="PANTHER" id="PTHR46268:SF27">
    <property type="entry name" value="UNIVERSAL STRESS PROTEIN RV2623"/>
    <property type="match status" value="1"/>
</dbReference>
<comment type="similarity">
    <text evidence="1">Belongs to the universal stress protein A family.</text>
</comment>
<dbReference type="Pfam" id="PF00582">
    <property type="entry name" value="Usp"/>
    <property type="match status" value="1"/>
</dbReference>
<dbReference type="PRINTS" id="PR01438">
    <property type="entry name" value="UNVRSLSTRESS"/>
</dbReference>
<dbReference type="AlphaFoldDB" id="A0A4P6EY79"/>
<dbReference type="KEGG" id="pprt:ET464_10230"/>
<protein>
    <submittedName>
        <fullName evidence="5">Universal stress protein</fullName>
    </submittedName>
</protein>
<dbReference type="PANTHER" id="PTHR46268">
    <property type="entry name" value="STRESS RESPONSE PROTEIN NHAX"/>
    <property type="match status" value="1"/>
</dbReference>
<dbReference type="EMBL" id="CP035492">
    <property type="protein sequence ID" value="QAY66729.1"/>
    <property type="molecule type" value="Genomic_DNA"/>
</dbReference>
<reference evidence="5 6" key="1">
    <citation type="submission" date="2019-01" db="EMBL/GenBank/DDBJ databases">
        <title>Genome sequencing of strain FW100M-2.</title>
        <authorList>
            <person name="Heo J."/>
            <person name="Kim S.-J."/>
            <person name="Kim J.-S."/>
            <person name="Hong S.-B."/>
            <person name="Kwon S.-W."/>
        </authorList>
    </citation>
    <scope>NUCLEOTIDE SEQUENCE [LARGE SCALE GENOMIC DNA]</scope>
    <source>
        <strain evidence="5 6">FW100M-2</strain>
    </source>
</reference>
<proteinExistence type="inferred from homology"/>
<evidence type="ECO:0000256" key="1">
    <source>
        <dbReference type="ARBA" id="ARBA00008791"/>
    </source>
</evidence>
<feature type="domain" description="UspA" evidence="4">
    <location>
        <begin position="2"/>
        <end position="140"/>
    </location>
</feature>
<accession>A0A4P6EY79</accession>
<evidence type="ECO:0000313" key="5">
    <source>
        <dbReference type="EMBL" id="QAY66729.1"/>
    </source>
</evidence>
<sequence length="140" mass="15252">MNKFLLATDGSDDSKKAVVSARKMLEAFPKATLTAVYVTDNLTTLPPGMIIPQEMDEAEKNYVSELEKKLFAELKGLEDRVTFLNAKGNPVQTICRIADKEKADLIIIGSHGRGAINRLLIGSVSHGVLHHTAIPVLVAR</sequence>
<dbReference type="InterPro" id="IPR014729">
    <property type="entry name" value="Rossmann-like_a/b/a_fold"/>
</dbReference>
<dbReference type="InterPro" id="IPR006015">
    <property type="entry name" value="Universal_stress_UspA"/>
</dbReference>
<organism evidence="5 6">
    <name type="scientific">Paenibacillus protaetiae</name>
    <dbReference type="NCBI Taxonomy" id="2509456"/>
    <lineage>
        <taxon>Bacteria</taxon>
        <taxon>Bacillati</taxon>
        <taxon>Bacillota</taxon>
        <taxon>Bacilli</taxon>
        <taxon>Bacillales</taxon>
        <taxon>Paenibacillaceae</taxon>
        <taxon>Paenibacillus</taxon>
    </lineage>
</organism>
<dbReference type="SUPFAM" id="SSF52402">
    <property type="entry name" value="Adenine nucleotide alpha hydrolases-like"/>
    <property type="match status" value="1"/>
</dbReference>
<evidence type="ECO:0000313" key="6">
    <source>
        <dbReference type="Proteomes" id="UP000293568"/>
    </source>
</evidence>
<name>A0A4P6EY79_9BACL</name>
<evidence type="ECO:0000256" key="2">
    <source>
        <dbReference type="ARBA" id="ARBA00022741"/>
    </source>
</evidence>
<dbReference type="Proteomes" id="UP000293568">
    <property type="component" value="Chromosome"/>
</dbReference>
<evidence type="ECO:0000256" key="3">
    <source>
        <dbReference type="ARBA" id="ARBA00022840"/>
    </source>
</evidence>